<accession>A0A423WLI9</accession>
<evidence type="ECO:0000256" key="1">
    <source>
        <dbReference type="SAM" id="MobiDB-lite"/>
    </source>
</evidence>
<dbReference type="Proteomes" id="UP000284375">
    <property type="component" value="Unassembled WGS sequence"/>
</dbReference>
<keyword evidence="2" id="KW-1133">Transmembrane helix</keyword>
<dbReference type="STRING" id="252740.A0A423WLI9"/>
<dbReference type="AlphaFoldDB" id="A0A423WLI9"/>
<feature type="transmembrane region" description="Helical" evidence="2">
    <location>
        <begin position="35"/>
        <end position="55"/>
    </location>
</feature>
<organism evidence="3 4">
    <name type="scientific">Cytospora chrysosperma</name>
    <name type="common">Cytospora canker fungus</name>
    <name type="synonym">Sphaeria chrysosperma</name>
    <dbReference type="NCBI Taxonomy" id="252740"/>
    <lineage>
        <taxon>Eukaryota</taxon>
        <taxon>Fungi</taxon>
        <taxon>Dikarya</taxon>
        <taxon>Ascomycota</taxon>
        <taxon>Pezizomycotina</taxon>
        <taxon>Sordariomycetes</taxon>
        <taxon>Sordariomycetidae</taxon>
        <taxon>Diaporthales</taxon>
        <taxon>Cytosporaceae</taxon>
        <taxon>Cytospora</taxon>
    </lineage>
</organism>
<dbReference type="EMBL" id="LJZO01000002">
    <property type="protein sequence ID" value="ROW04251.1"/>
    <property type="molecule type" value="Genomic_DNA"/>
</dbReference>
<feature type="compositionally biased region" description="Low complexity" evidence="1">
    <location>
        <begin position="216"/>
        <end position="226"/>
    </location>
</feature>
<name>A0A423WLI9_CYTCH</name>
<keyword evidence="2" id="KW-0812">Transmembrane</keyword>
<feature type="region of interest" description="Disordered" evidence="1">
    <location>
        <begin position="216"/>
        <end position="272"/>
    </location>
</feature>
<feature type="compositionally biased region" description="Acidic residues" evidence="1">
    <location>
        <begin position="236"/>
        <end position="246"/>
    </location>
</feature>
<proteinExistence type="predicted"/>
<comment type="caution">
    <text evidence="3">The sequence shown here is derived from an EMBL/GenBank/DDBJ whole genome shotgun (WGS) entry which is preliminary data.</text>
</comment>
<keyword evidence="2" id="KW-0472">Membrane</keyword>
<keyword evidence="4" id="KW-1185">Reference proteome</keyword>
<dbReference type="OrthoDB" id="71600at2759"/>
<gene>
    <name evidence="3" type="ORF">VSDG_00879</name>
</gene>
<sequence length="391" mass="42802">MSWLSIAFPVLILALMGVAIYEHINAVTLSLPLSPVLTFLTILLPAFAAANVFALPYLTRRSTNPPKSLLSPIHPAVIQVLQGIFTTVIATLYATYIVPGESRGCELSTLWQRLFRGKDGKTIKAIQNAFECCGFRSVKDMAWPFPPTDVTCATRFDRSLPCQGPWTRALQKNAGVEFGVVVAVGLLQIVSCILARHYAGKFQAFSWGDLFGQGSRRTGYGSSSTRPLLTGRESEAEVVDEEDGNAGDENGHGYGGVGNNRGSSPRIEPSGLHEERDFTEIVAEKVTDKIVSLLIVTDEIRAAACKEIVAEIAESLGRKQGQKQENLQAMTGQKARAEKAPDPYHQDVLTEEGNIIDTEDVSQTFWSPTYSKDPFVQMCASEWKRLGDVFL</sequence>
<evidence type="ECO:0000313" key="3">
    <source>
        <dbReference type="EMBL" id="ROW04251.1"/>
    </source>
</evidence>
<evidence type="ECO:0000256" key="2">
    <source>
        <dbReference type="SAM" id="Phobius"/>
    </source>
</evidence>
<reference evidence="3 4" key="1">
    <citation type="submission" date="2015-09" db="EMBL/GenBank/DDBJ databases">
        <title>Host preference determinants of Valsa canker pathogens revealed by comparative genomics.</title>
        <authorList>
            <person name="Yin Z."/>
            <person name="Huang L."/>
        </authorList>
    </citation>
    <scope>NUCLEOTIDE SEQUENCE [LARGE SCALE GENOMIC DNA]</scope>
    <source>
        <strain evidence="3 4">YSFL</strain>
    </source>
</reference>
<evidence type="ECO:0000313" key="4">
    <source>
        <dbReference type="Proteomes" id="UP000284375"/>
    </source>
</evidence>
<evidence type="ECO:0008006" key="5">
    <source>
        <dbReference type="Google" id="ProtNLM"/>
    </source>
</evidence>
<protein>
    <recommendedName>
        <fullName evidence="5">Tetraspanin Tsp3</fullName>
    </recommendedName>
</protein>